<keyword evidence="4" id="KW-0285">Flavoprotein</keyword>
<dbReference type="EC" id="1.4.3.-" evidence="4"/>
<keyword evidence="2 4" id="KW-0560">Oxidoreductase</keyword>
<proteinExistence type="inferred from homology"/>
<dbReference type="Gene3D" id="3.90.660.10">
    <property type="match status" value="2"/>
</dbReference>
<dbReference type="SUPFAM" id="SSF51905">
    <property type="entry name" value="FAD/NAD(P)-binding domain"/>
    <property type="match status" value="2"/>
</dbReference>
<dbReference type="InterPro" id="IPR036188">
    <property type="entry name" value="FAD/NAD-bd_sf"/>
</dbReference>
<evidence type="ECO:0000259" key="5">
    <source>
        <dbReference type="Pfam" id="PF01593"/>
    </source>
</evidence>
<evidence type="ECO:0000313" key="6">
    <source>
        <dbReference type="EMBL" id="CAL4063535.1"/>
    </source>
</evidence>
<evidence type="ECO:0000256" key="1">
    <source>
        <dbReference type="ARBA" id="ARBA00001974"/>
    </source>
</evidence>
<dbReference type="Pfam" id="PF01593">
    <property type="entry name" value="Amino_oxidase"/>
    <property type="match status" value="2"/>
</dbReference>
<comment type="similarity">
    <text evidence="4">Belongs to the flavin monoamine oxidase family.</text>
</comment>
<name>A0AAV2PUV5_MEGNR</name>
<dbReference type="InterPro" id="IPR001613">
    <property type="entry name" value="Flavin_amine_oxidase"/>
</dbReference>
<dbReference type="PANTHER" id="PTHR10742">
    <property type="entry name" value="FLAVIN MONOAMINE OXIDASE"/>
    <property type="match status" value="1"/>
</dbReference>
<feature type="binding site" evidence="3">
    <location>
        <position position="221"/>
    </location>
    <ligand>
        <name>FAD</name>
        <dbReference type="ChEBI" id="CHEBI:57692"/>
    </ligand>
</feature>
<dbReference type="Gene3D" id="3.50.50.60">
    <property type="entry name" value="FAD/NAD(P)-binding domain"/>
    <property type="match status" value="2"/>
</dbReference>
<dbReference type="EMBL" id="CAXKWB010001169">
    <property type="protein sequence ID" value="CAL4063535.1"/>
    <property type="molecule type" value="Genomic_DNA"/>
</dbReference>
<dbReference type="PRINTS" id="PR00757">
    <property type="entry name" value="AMINEOXDASEF"/>
</dbReference>
<gene>
    <name evidence="6" type="ORF">MNOR_LOCUS3435</name>
</gene>
<sequence length="1012" mass="114481">MNSPVRSVDICIVGAGVAGLSAAKRLVENGSENILVIEAQDRLGGRVHTVPHGNHVLEFGAHWIHGEDGNIVYKWAKENDLTVDELSLTQTGTGNTMFIREDGASIQREIVDEFDMVMLKVSESLDKDYQSSSGSIGDYYSEKFKKENSWGKVGEELCDWYGRFLSYIDGTDNWYQNPIKGKMQYHECPGNPIVNWKNGYISLLNNLKENVTNKICYNSPVQSIEWNVKRSGSSSSLCCVTLQSGEVIMANYVIYTPSLNVLKATARKLFVPSLPHKKLEAIESLGMGIINKIYLEFPYSWWPKGCDGFSFLFDKEVKSRIILQENWEDNIIGFYETYKQPFMLCGWIIGRGARLMENFSLEEIKQRCLSLLKKRLSKLFVIPDVSRCSISKWGSNPWIQGSYSYRSMRSEASSVYPSDLAQPLSDEHGKPLVCFAGEATHDHFFSTVHGAMETGYREAERISEFILRKTQSQHNHISKGIKHLNKAPVFKTKGLSQGKYDVIVVGCGAAGIGAVKKLTDNGIYSVLVLEGDNRVGGRINTQVMSREHFVDLGAQWVHGQEGNSIYEYAKPRGLMHQHVSVDGQGDFYTESGKRIPDNIVEEVLTVLVEATEKCQNFVLSDECEAGKQNIPESVGSFIRLEFEEYLRRCSSDTDEIQNIKKALYHWNIRWERIDNACDSIHQLSAKRWGDYKFCKGDNNNNTKYGFGAIFNSILNECRMDLQLNSEVVKIDYAPQIESMSCRFYVPNSDIFPVKVECRDGSRYESQHVIVTSSLGYLKAHPKLFMPQLPSIITDAIDSLSFGTINKIFLEYENPWWESDCEGIQIVWTENIPDFDRKSPHTKLTNGVHEKLSDYWIRALSGFDPVLNHPSMLIGWIGGPEAEYMETLSEQQVGKACTQLLRQFTRNSNVPYPKNIYRSAWGTNPFYRGSYSHRPTIMDSKRVSADDLNTPVYATTQSGLKVPVITLAGEANNLEFFSTVHGAFQNGMSQAGHFISSRERFHNKRSAVMDSKI</sequence>
<protein>
    <recommendedName>
        <fullName evidence="4">Amine oxidase</fullName>
        <ecNumber evidence="4">1.4.3.-</ecNumber>
    </recommendedName>
</protein>
<feature type="domain" description="Amine oxidase" evidence="5">
    <location>
        <begin position="17"/>
        <end position="462"/>
    </location>
</feature>
<evidence type="ECO:0000313" key="7">
    <source>
        <dbReference type="Proteomes" id="UP001497623"/>
    </source>
</evidence>
<comment type="cofactor">
    <cofactor evidence="1 4">
        <name>FAD</name>
        <dbReference type="ChEBI" id="CHEBI:57692"/>
    </cofactor>
</comment>
<dbReference type="PANTHER" id="PTHR10742:SF398">
    <property type="entry name" value="AMINE OXIDASE DOMAIN-CONTAINING PROTEIN-RELATED"/>
    <property type="match status" value="1"/>
</dbReference>
<keyword evidence="4" id="KW-0274">FAD</keyword>
<evidence type="ECO:0000256" key="4">
    <source>
        <dbReference type="RuleBase" id="RU362067"/>
    </source>
</evidence>
<evidence type="ECO:0000256" key="2">
    <source>
        <dbReference type="ARBA" id="ARBA00023002"/>
    </source>
</evidence>
<feature type="non-terminal residue" evidence="6">
    <location>
        <position position="1012"/>
    </location>
</feature>
<dbReference type="Proteomes" id="UP001497623">
    <property type="component" value="Unassembled WGS sequence"/>
</dbReference>
<dbReference type="GO" id="GO:0008131">
    <property type="term" value="F:primary methylamine oxidase activity"/>
    <property type="evidence" value="ECO:0007669"/>
    <property type="project" value="UniProtKB-ARBA"/>
</dbReference>
<dbReference type="SUPFAM" id="SSF54373">
    <property type="entry name" value="FAD-linked reductases, C-terminal domain"/>
    <property type="match status" value="2"/>
</dbReference>
<feature type="binding site" evidence="3">
    <location>
        <begin position="38"/>
        <end position="39"/>
    </location>
    <ligand>
        <name>FAD</name>
        <dbReference type="ChEBI" id="CHEBI:57692"/>
    </ligand>
</feature>
<accession>A0AAV2PUV5</accession>
<feature type="domain" description="Amine oxidase" evidence="5">
    <location>
        <begin position="510"/>
        <end position="990"/>
    </location>
</feature>
<reference evidence="6 7" key="1">
    <citation type="submission" date="2024-05" db="EMBL/GenBank/DDBJ databases">
        <authorList>
            <person name="Wallberg A."/>
        </authorList>
    </citation>
    <scope>NUCLEOTIDE SEQUENCE [LARGE SCALE GENOMIC DNA]</scope>
</reference>
<evidence type="ECO:0000256" key="3">
    <source>
        <dbReference type="PIRSR" id="PIRSR601613-1"/>
    </source>
</evidence>
<comment type="caution">
    <text evidence="6">The sequence shown here is derived from an EMBL/GenBank/DDBJ whole genome shotgun (WGS) entry which is preliminary data.</text>
</comment>
<dbReference type="InterPro" id="IPR050281">
    <property type="entry name" value="Flavin_monoamine_oxidase"/>
</dbReference>
<dbReference type="InterPro" id="IPR002937">
    <property type="entry name" value="Amino_oxidase"/>
</dbReference>
<dbReference type="GO" id="GO:0046592">
    <property type="term" value="F:polyamine oxidase activity"/>
    <property type="evidence" value="ECO:0007669"/>
    <property type="project" value="TreeGrafter"/>
</dbReference>
<organism evidence="6 7">
    <name type="scientific">Meganyctiphanes norvegica</name>
    <name type="common">Northern krill</name>
    <name type="synonym">Thysanopoda norvegica</name>
    <dbReference type="NCBI Taxonomy" id="48144"/>
    <lineage>
        <taxon>Eukaryota</taxon>
        <taxon>Metazoa</taxon>
        <taxon>Ecdysozoa</taxon>
        <taxon>Arthropoda</taxon>
        <taxon>Crustacea</taxon>
        <taxon>Multicrustacea</taxon>
        <taxon>Malacostraca</taxon>
        <taxon>Eumalacostraca</taxon>
        <taxon>Eucarida</taxon>
        <taxon>Euphausiacea</taxon>
        <taxon>Euphausiidae</taxon>
        <taxon>Meganyctiphanes</taxon>
    </lineage>
</organism>
<dbReference type="AlphaFoldDB" id="A0AAV2PUV5"/>
<keyword evidence="7" id="KW-1185">Reference proteome</keyword>